<evidence type="ECO:0000256" key="1">
    <source>
        <dbReference type="SAM" id="SignalP"/>
    </source>
</evidence>
<dbReference type="SMART" id="SM00554">
    <property type="entry name" value="FAS1"/>
    <property type="match status" value="1"/>
</dbReference>
<dbReference type="PROSITE" id="PS51257">
    <property type="entry name" value="PROKAR_LIPOPROTEIN"/>
    <property type="match status" value="1"/>
</dbReference>
<comment type="caution">
    <text evidence="3">The sequence shown here is derived from an EMBL/GenBank/DDBJ whole genome shotgun (WGS) entry which is preliminary data.</text>
</comment>
<dbReference type="SUPFAM" id="SSF82153">
    <property type="entry name" value="FAS1 domain"/>
    <property type="match status" value="1"/>
</dbReference>
<dbReference type="Pfam" id="PF02469">
    <property type="entry name" value="Fasciclin"/>
    <property type="match status" value="1"/>
</dbReference>
<dbReference type="Gene3D" id="2.30.180.10">
    <property type="entry name" value="FAS1 domain"/>
    <property type="match status" value="1"/>
</dbReference>
<organism evidence="3 4">
    <name type="scientific">Granulicella cerasi</name>
    <dbReference type="NCBI Taxonomy" id="741063"/>
    <lineage>
        <taxon>Bacteria</taxon>
        <taxon>Pseudomonadati</taxon>
        <taxon>Acidobacteriota</taxon>
        <taxon>Terriglobia</taxon>
        <taxon>Terriglobales</taxon>
        <taxon>Acidobacteriaceae</taxon>
        <taxon>Granulicella</taxon>
    </lineage>
</organism>
<dbReference type="InterPro" id="IPR000782">
    <property type="entry name" value="FAS1_domain"/>
</dbReference>
<feature type="domain" description="FAS1" evidence="2">
    <location>
        <begin position="37"/>
        <end position="181"/>
    </location>
</feature>
<dbReference type="PANTHER" id="PTHR10900">
    <property type="entry name" value="PERIOSTIN-RELATED"/>
    <property type="match status" value="1"/>
</dbReference>
<dbReference type="EMBL" id="JBHSWI010000001">
    <property type="protein sequence ID" value="MFC6646929.1"/>
    <property type="molecule type" value="Genomic_DNA"/>
</dbReference>
<gene>
    <name evidence="3" type="ORF">ACFQBQ_15355</name>
</gene>
<dbReference type="InterPro" id="IPR050904">
    <property type="entry name" value="Adhesion/Biosynth-related"/>
</dbReference>
<dbReference type="InterPro" id="IPR036378">
    <property type="entry name" value="FAS1_dom_sf"/>
</dbReference>
<accession>A0ABW1ZCW1</accession>
<dbReference type="PANTHER" id="PTHR10900:SF77">
    <property type="entry name" value="FI19380P1"/>
    <property type="match status" value="1"/>
</dbReference>
<name>A0ABW1ZCW1_9BACT</name>
<keyword evidence="4" id="KW-1185">Reference proteome</keyword>
<dbReference type="Proteomes" id="UP001596391">
    <property type="component" value="Unassembled WGS sequence"/>
</dbReference>
<evidence type="ECO:0000313" key="3">
    <source>
        <dbReference type="EMBL" id="MFC6646929.1"/>
    </source>
</evidence>
<protein>
    <submittedName>
        <fullName evidence="3">Fasciclin domain-containing protein</fullName>
    </submittedName>
</protein>
<sequence>MKKTLLTLCATALLACGSTMVAQKADPTVGGAPMYASKTIVQNAVNSPIHKTLVAAVKAAGLVDTLNGPGPFTVFAPTDDAFAKLPAGTVDTLVKPENKATLTKILTYHVVPGKISAHDLMKWIKKGNGTYSAKTVEGGMLTFTMDMGKIKITDEKGGTAWITTPDVFQSNGVIHVIDTVLMPN</sequence>
<feature type="chain" id="PRO_5045810898" evidence="1">
    <location>
        <begin position="25"/>
        <end position="184"/>
    </location>
</feature>
<feature type="signal peptide" evidence="1">
    <location>
        <begin position="1"/>
        <end position="24"/>
    </location>
</feature>
<dbReference type="RefSeq" id="WP_263371136.1">
    <property type="nucleotide sequence ID" value="NZ_JAGSYD010000002.1"/>
</dbReference>
<proteinExistence type="predicted"/>
<evidence type="ECO:0000313" key="4">
    <source>
        <dbReference type="Proteomes" id="UP001596391"/>
    </source>
</evidence>
<dbReference type="PROSITE" id="PS50213">
    <property type="entry name" value="FAS1"/>
    <property type="match status" value="1"/>
</dbReference>
<keyword evidence="1" id="KW-0732">Signal</keyword>
<evidence type="ECO:0000259" key="2">
    <source>
        <dbReference type="PROSITE" id="PS50213"/>
    </source>
</evidence>
<reference evidence="4" key="1">
    <citation type="journal article" date="2019" name="Int. J. Syst. Evol. Microbiol.">
        <title>The Global Catalogue of Microorganisms (GCM) 10K type strain sequencing project: providing services to taxonomists for standard genome sequencing and annotation.</title>
        <authorList>
            <consortium name="The Broad Institute Genomics Platform"/>
            <consortium name="The Broad Institute Genome Sequencing Center for Infectious Disease"/>
            <person name="Wu L."/>
            <person name="Ma J."/>
        </authorList>
    </citation>
    <scope>NUCLEOTIDE SEQUENCE [LARGE SCALE GENOMIC DNA]</scope>
    <source>
        <strain evidence="4">CGMCC 1.16026</strain>
    </source>
</reference>